<reference evidence="2" key="1">
    <citation type="journal article" date="2020" name="Phytopathology">
        <title>Genome Sequence Resources of Colletotrichum truncatum, C. plurivorum, C. musicola, and C. sojae: Four Species Pathogenic to Soybean (Glycine max).</title>
        <authorList>
            <person name="Rogerio F."/>
            <person name="Boufleur T.R."/>
            <person name="Ciampi-Guillardi M."/>
            <person name="Sukno S.A."/>
            <person name="Thon M.R."/>
            <person name="Massola Junior N.S."/>
            <person name="Baroncelli R."/>
        </authorList>
    </citation>
    <scope>NUCLEOTIDE SEQUENCE</scope>
    <source>
        <strain evidence="2">LFN0074</strain>
    </source>
</reference>
<dbReference type="OrthoDB" id="4851803at2759"/>
<evidence type="ECO:0000313" key="3">
    <source>
        <dbReference type="Proteomes" id="UP000639643"/>
    </source>
</evidence>
<name>A0A8H6JJ02_9PEZI</name>
<evidence type="ECO:0000256" key="1">
    <source>
        <dbReference type="SAM" id="Phobius"/>
    </source>
</evidence>
<feature type="transmembrane region" description="Helical" evidence="1">
    <location>
        <begin position="200"/>
        <end position="217"/>
    </location>
</feature>
<keyword evidence="3" id="KW-1185">Reference proteome</keyword>
<keyword evidence="1" id="KW-0472">Membrane</keyword>
<feature type="transmembrane region" description="Helical" evidence="1">
    <location>
        <begin position="223"/>
        <end position="242"/>
    </location>
</feature>
<organism evidence="2 3">
    <name type="scientific">Colletotrichum musicola</name>
    <dbReference type="NCBI Taxonomy" id="2175873"/>
    <lineage>
        <taxon>Eukaryota</taxon>
        <taxon>Fungi</taxon>
        <taxon>Dikarya</taxon>
        <taxon>Ascomycota</taxon>
        <taxon>Pezizomycotina</taxon>
        <taxon>Sordariomycetes</taxon>
        <taxon>Hypocreomycetidae</taxon>
        <taxon>Glomerellales</taxon>
        <taxon>Glomerellaceae</taxon>
        <taxon>Colletotrichum</taxon>
        <taxon>Colletotrichum orchidearum species complex</taxon>
    </lineage>
</organism>
<keyword evidence="2" id="KW-0808">Transferase</keyword>
<dbReference type="Proteomes" id="UP000639643">
    <property type="component" value="Unassembled WGS sequence"/>
</dbReference>
<keyword evidence="1" id="KW-1133">Transmembrane helix</keyword>
<proteinExistence type="predicted"/>
<protein>
    <submittedName>
        <fullName evidence="2">UbiA prenyltransferase</fullName>
    </submittedName>
</protein>
<evidence type="ECO:0000313" key="2">
    <source>
        <dbReference type="EMBL" id="KAF6813476.1"/>
    </source>
</evidence>
<gene>
    <name evidence="2" type="ORF">CMUS01_12824</name>
</gene>
<dbReference type="AlphaFoldDB" id="A0A8H6JJ02"/>
<sequence length="272" mass="29837">MPKGTFPSDWDFDIPIGRILRIARSASSTTRKNASRSAPFFVPLDLPPENSDLAYNFKTFAADLFCDDVDPVYHGEQRVSTYSYKEDSSAKSTVPERPADIENNAGNRFIPKALSNVGAFSSAAVMWLYSGYDNRCELPGGDMATHRTPLSNDALDLQNRILELVENPSPEAFFLSMLAYGAGIATIYHLSQRHDRYQDAALAVGITTAFGAGSILGEDARSIFLRILPFSVLAILAISALAHHNARWVKAQPVADTYQEKPMILASLVETT</sequence>
<accession>A0A8H6JJ02</accession>
<feature type="transmembrane region" description="Helical" evidence="1">
    <location>
        <begin position="172"/>
        <end position="188"/>
    </location>
</feature>
<dbReference type="EMBL" id="WIGM01000756">
    <property type="protein sequence ID" value="KAF6813476.1"/>
    <property type="molecule type" value="Genomic_DNA"/>
</dbReference>
<keyword evidence="1" id="KW-0812">Transmembrane</keyword>
<dbReference type="GO" id="GO:0016740">
    <property type="term" value="F:transferase activity"/>
    <property type="evidence" value="ECO:0007669"/>
    <property type="project" value="UniProtKB-KW"/>
</dbReference>
<comment type="caution">
    <text evidence="2">The sequence shown here is derived from an EMBL/GenBank/DDBJ whole genome shotgun (WGS) entry which is preliminary data.</text>
</comment>